<gene>
    <name evidence="1" type="ORF">FTOL_06707</name>
</gene>
<comment type="caution">
    <text evidence="1">The sequence shown here is derived from an EMBL/GenBank/DDBJ whole genome shotgun (WGS) entry which is preliminary data.</text>
</comment>
<name>A0AAE8MAB8_9HYPO</name>
<dbReference type="AlphaFoldDB" id="A0AAE8MAB8"/>
<reference evidence="1" key="1">
    <citation type="submission" date="2018-03" db="EMBL/GenBank/DDBJ databases">
        <authorList>
            <person name="Guldener U."/>
        </authorList>
    </citation>
    <scope>NUCLEOTIDE SEQUENCE</scope>
</reference>
<protein>
    <submittedName>
        <fullName evidence="1">Uncharacterized protein</fullName>
    </submittedName>
</protein>
<dbReference type="EMBL" id="ONZP01000223">
    <property type="protein sequence ID" value="SPJ78318.1"/>
    <property type="molecule type" value="Genomic_DNA"/>
</dbReference>
<keyword evidence="2" id="KW-1185">Reference proteome</keyword>
<accession>A0AAE8MAB8</accession>
<organism evidence="1 2">
    <name type="scientific">Fusarium torulosum</name>
    <dbReference type="NCBI Taxonomy" id="33205"/>
    <lineage>
        <taxon>Eukaryota</taxon>
        <taxon>Fungi</taxon>
        <taxon>Dikarya</taxon>
        <taxon>Ascomycota</taxon>
        <taxon>Pezizomycotina</taxon>
        <taxon>Sordariomycetes</taxon>
        <taxon>Hypocreomycetidae</taxon>
        <taxon>Hypocreales</taxon>
        <taxon>Nectriaceae</taxon>
        <taxon>Fusarium</taxon>
    </lineage>
</organism>
<proteinExistence type="predicted"/>
<dbReference type="Proteomes" id="UP001187734">
    <property type="component" value="Unassembled WGS sequence"/>
</dbReference>
<sequence length="131" mass="14799">MSNYVITNETKSYYIQSKSRLDFYFVAGGKTSEKGRLWSSNQGRTRFIFNIDNDCETDKNGTVIISSNLVTITVVGTNGYNHIGVHDTGALLLQAHSERMVYNDLKNKLLAQGWSTDYNVYQVQSTFVHTS</sequence>
<evidence type="ECO:0000313" key="1">
    <source>
        <dbReference type="EMBL" id="SPJ78318.1"/>
    </source>
</evidence>
<evidence type="ECO:0000313" key="2">
    <source>
        <dbReference type="Proteomes" id="UP001187734"/>
    </source>
</evidence>